<dbReference type="RefSeq" id="WP_263542178.1">
    <property type="nucleotide sequence ID" value="NZ_JAOVZO020000018.1"/>
</dbReference>
<dbReference type="Pfam" id="PF00264">
    <property type="entry name" value="Tyrosinase"/>
    <property type="match status" value="1"/>
</dbReference>
<dbReference type="PANTHER" id="PTHR10579">
    <property type="entry name" value="CALCIUM-ACTIVATED CHLORIDE CHANNEL REGULATOR"/>
    <property type="match status" value="1"/>
</dbReference>
<evidence type="ECO:0000313" key="3">
    <source>
        <dbReference type="EMBL" id="MDC8014607.1"/>
    </source>
</evidence>
<dbReference type="Gene3D" id="3.40.50.410">
    <property type="entry name" value="von Willebrand factor, type A domain"/>
    <property type="match status" value="1"/>
</dbReference>
<dbReference type="SUPFAM" id="SSF53300">
    <property type="entry name" value="vWA-like"/>
    <property type="match status" value="1"/>
</dbReference>
<feature type="chain" id="PRO_5040987618" evidence="1">
    <location>
        <begin position="28"/>
        <end position="1072"/>
    </location>
</feature>
<dbReference type="EMBL" id="JAOVZO020000018">
    <property type="protein sequence ID" value="MDC8014607.1"/>
    <property type="molecule type" value="Genomic_DNA"/>
</dbReference>
<feature type="signal peptide" evidence="1">
    <location>
        <begin position="1"/>
        <end position="27"/>
    </location>
</feature>
<dbReference type="InterPro" id="IPR051266">
    <property type="entry name" value="CLCR"/>
</dbReference>
<gene>
    <name evidence="3" type="ORF">OD750_018835</name>
</gene>
<dbReference type="InterPro" id="IPR002227">
    <property type="entry name" value="Tyrosinase_Cu-bd"/>
</dbReference>
<dbReference type="PANTHER" id="PTHR10579:SF43">
    <property type="entry name" value="ZINC FINGER (C3HC4-TYPE RING FINGER) FAMILY PROTEIN"/>
    <property type="match status" value="1"/>
</dbReference>
<protein>
    <submittedName>
        <fullName evidence="3">VWA domain-containing protein</fullName>
    </submittedName>
</protein>
<dbReference type="InterPro" id="IPR036465">
    <property type="entry name" value="vWFA_dom_sf"/>
</dbReference>
<evidence type="ECO:0000259" key="2">
    <source>
        <dbReference type="PROSITE" id="PS50234"/>
    </source>
</evidence>
<dbReference type="GO" id="GO:0016491">
    <property type="term" value="F:oxidoreductase activity"/>
    <property type="evidence" value="ECO:0007669"/>
    <property type="project" value="InterPro"/>
</dbReference>
<dbReference type="InterPro" id="IPR008922">
    <property type="entry name" value="Di-copper_centre_dom_sf"/>
</dbReference>
<name>A0A9X4BKU3_9GAMM</name>
<comment type="caution">
    <text evidence="3">The sequence shown here is derived from an EMBL/GenBank/DDBJ whole genome shotgun (WGS) entry which is preliminary data.</text>
</comment>
<proteinExistence type="predicted"/>
<accession>A0A9X4BKU3</accession>
<sequence>MQSPLLVRYAVAALTAVVLMLAMPAHAEVCWDYTDFEPAKVPLKCVRMGNPALACSWNPTCNVDNDPSDCCMAVPDPGASQTIGAMHVAWHDCLGNVGTNANPPPPNRGLRWFAFHRQFESDFNVYRETLGLDKIDSLEWCPGMNMPYGHFGAGLLPGAHPLGCGTGINRPNNRSCDGCEAFRRCLYLNGAGPAACPAPAAPVCSVGGVTFPYTSLDQFKNADEIGTLLDAYFHGAMHGAVSDADGGGYNADCADPSCSPRDPMFWRLHKALDDVMRAWQNVKATDVVLVIDRSGSMSAPSGTGTGSRLDNAKEAADLFADLLEDGRSDGAVNRIGFASYSNNASNAAFNLPLQDVTPTLRDPAGAFATKLASLAAGGATSIGSGVVAAVGELCPGGSCATHVPAPGENERKAMLLLTDGLENVAPCLEAGCQGGAGAAIDYTTLDVAQACAVGLGNAASVNGDLLTIFTERQGGIYLNNTDATGTDLKDFFAKCFAQLTDEFIGLDPNGSFGANEAAGPIVPYQSCDDNRITFEAGWNRSDLPGDRLNLLVTSPDGDAWVPSAGAGEMSAERSWAFKRSALPYRGQSQGTWKMQLLRPQDAFVNGFATDAFAGPRQGEAIVRRQLQRLCPAGKGGKTSCGRVLYFEDGARGRSAYEAALKAEGGVTVGAIEATNDAAKFADLLRERWDLVVYARQVGPDRKEAYDAPLARAICGGTRAIVTDTRGVPEAASILRCAGAARDPRVVNRDLVQGAERFLDVAAKLVDPGRPVYAYGVAPIGGGAGAIDALFGAQGERPGAIVGKSRAGGTIHWHKNVLVTGLSQLTAFPPRTRVRTGEPLKAAVRILPPFQRLGGYPGSKMTVEVERPTAGLGGLVKRTTRSATVKADPVGSLERQLGAMKIATRKDVYELNDFGKDGDEHALNGTFSADLPISAAVDGMYTYHFRFDYPVAGCMAHRELKQSLFVDVKVNPERSKVTVGDPKASGRDRVYPVAVAPQDALGNVIGPGRAPKLACAKPCACDAKAVVDRGDGTYVIGLRVPDSAELAACSFEAFGARFAFGKRPAFPSRDSPP</sequence>
<dbReference type="Proteomes" id="UP001139971">
    <property type="component" value="Unassembled WGS sequence"/>
</dbReference>
<evidence type="ECO:0000256" key="1">
    <source>
        <dbReference type="SAM" id="SignalP"/>
    </source>
</evidence>
<dbReference type="SMART" id="SM00327">
    <property type="entry name" value="VWA"/>
    <property type="match status" value="1"/>
</dbReference>
<reference evidence="3" key="1">
    <citation type="submission" date="2023-02" db="EMBL/GenBank/DDBJ databases">
        <title>Tahibacter soli sp. nov. isolated from soil.</title>
        <authorList>
            <person name="Baek J.H."/>
            <person name="Lee J.K."/>
            <person name="Choi D.G."/>
            <person name="Jeon C.O."/>
        </authorList>
    </citation>
    <scope>NUCLEOTIDE SEQUENCE</scope>
    <source>
        <strain evidence="3">BL</strain>
    </source>
</reference>
<organism evidence="3 4">
    <name type="scientific">Tahibacter soli</name>
    <dbReference type="NCBI Taxonomy" id="2983605"/>
    <lineage>
        <taxon>Bacteria</taxon>
        <taxon>Pseudomonadati</taxon>
        <taxon>Pseudomonadota</taxon>
        <taxon>Gammaproteobacteria</taxon>
        <taxon>Lysobacterales</taxon>
        <taxon>Rhodanobacteraceae</taxon>
        <taxon>Tahibacter</taxon>
    </lineage>
</organism>
<feature type="domain" description="VWFA" evidence="2">
    <location>
        <begin position="286"/>
        <end position="495"/>
    </location>
</feature>
<dbReference type="PROSITE" id="PS50234">
    <property type="entry name" value="VWFA"/>
    <property type="match status" value="1"/>
</dbReference>
<evidence type="ECO:0000313" key="4">
    <source>
        <dbReference type="Proteomes" id="UP001139971"/>
    </source>
</evidence>
<dbReference type="PROSITE" id="PS00498">
    <property type="entry name" value="TYROSINASE_2"/>
    <property type="match status" value="1"/>
</dbReference>
<keyword evidence="4" id="KW-1185">Reference proteome</keyword>
<dbReference type="AlphaFoldDB" id="A0A9X4BKU3"/>
<keyword evidence="1" id="KW-0732">Signal</keyword>
<dbReference type="CDD" id="cd00198">
    <property type="entry name" value="vWFA"/>
    <property type="match status" value="1"/>
</dbReference>
<dbReference type="InterPro" id="IPR002035">
    <property type="entry name" value="VWF_A"/>
</dbReference>
<dbReference type="SUPFAM" id="SSF48056">
    <property type="entry name" value="Di-copper centre-containing domain"/>
    <property type="match status" value="2"/>
</dbReference>